<proteinExistence type="predicted"/>
<dbReference type="EMBL" id="NFHB01000003">
    <property type="protein sequence ID" value="OUN03772.1"/>
    <property type="molecule type" value="Genomic_DNA"/>
</dbReference>
<dbReference type="CDD" id="cd09083">
    <property type="entry name" value="EEP-1"/>
    <property type="match status" value="1"/>
</dbReference>
<comment type="caution">
    <text evidence="2">The sequence shown here is derived from an EMBL/GenBank/DDBJ whole genome shotgun (WGS) entry which is preliminary data.</text>
</comment>
<name>A0A1Y3QVQ6_9BACT</name>
<dbReference type="Pfam" id="PF03372">
    <property type="entry name" value="Exo_endo_phos"/>
    <property type="match status" value="1"/>
</dbReference>
<accession>A0A1Y3QVQ6</accession>
<dbReference type="Gene3D" id="3.60.10.10">
    <property type="entry name" value="Endonuclease/exonuclease/phosphatase"/>
    <property type="match status" value="1"/>
</dbReference>
<protein>
    <recommendedName>
        <fullName evidence="1">Endonuclease/exonuclease/phosphatase domain-containing protein</fullName>
    </recommendedName>
</protein>
<feature type="domain" description="Endonuclease/exonuclease/phosphatase" evidence="1">
    <location>
        <begin position="72"/>
        <end position="305"/>
    </location>
</feature>
<dbReference type="InterPro" id="IPR005135">
    <property type="entry name" value="Endo/exonuclease/phosphatase"/>
</dbReference>
<dbReference type="Proteomes" id="UP000195772">
    <property type="component" value="Unassembled WGS sequence"/>
</dbReference>
<evidence type="ECO:0000313" key="3">
    <source>
        <dbReference type="Proteomes" id="UP000195772"/>
    </source>
</evidence>
<sequence>MLPCAFLNTRWRRCNLRRIGMKRILIVCAALLLCGVAAARERGVHRVASCNIRVALPQDEEGGNGWSARKYVCERVMKRCKADIYCLQEVTVGQYEDMCRMFPGYFVFGYPGPETDALPDREYHGIAKNLVMFSKRRYEMTGAGVYWLSDTPLVGGSSSWGTARPRHVNWVRLRDRRSGREFRVLSLHLDHISHEARLAQVRAVEEETSQYPAGVPQVLAGDFNSRPSNPVAGVLAGAGWVDAFVEANGEDAEQMSFHRFEGDAYKPKKGTPGRIDYIFLKGTGIRVVSSALVKDCVGGKYPSDHYFLTADIVIE</sequence>
<dbReference type="AlphaFoldDB" id="A0A1Y3QVQ6"/>
<dbReference type="InterPro" id="IPR050410">
    <property type="entry name" value="CCR4/nocturin_mRNA_transcr"/>
</dbReference>
<reference evidence="3" key="1">
    <citation type="submission" date="2017-04" db="EMBL/GenBank/DDBJ databases">
        <title>Function of individual gut microbiota members based on whole genome sequencing of pure cultures obtained from chicken caecum.</title>
        <authorList>
            <person name="Medvecky M."/>
            <person name="Cejkova D."/>
            <person name="Polansky O."/>
            <person name="Karasova D."/>
            <person name="Kubasova T."/>
            <person name="Cizek A."/>
            <person name="Rychlik I."/>
        </authorList>
    </citation>
    <scope>NUCLEOTIDE SEQUENCE [LARGE SCALE GENOMIC DNA]</scope>
    <source>
        <strain evidence="3">An90</strain>
    </source>
</reference>
<dbReference type="SUPFAM" id="SSF56219">
    <property type="entry name" value="DNase I-like"/>
    <property type="match status" value="1"/>
</dbReference>
<dbReference type="OrthoDB" id="9793162at2"/>
<dbReference type="GO" id="GO:0000175">
    <property type="term" value="F:3'-5'-RNA exonuclease activity"/>
    <property type="evidence" value="ECO:0007669"/>
    <property type="project" value="TreeGrafter"/>
</dbReference>
<gene>
    <name evidence="2" type="ORF">B5G41_04710</name>
</gene>
<evidence type="ECO:0000259" key="1">
    <source>
        <dbReference type="Pfam" id="PF03372"/>
    </source>
</evidence>
<organism evidence="2 3">
    <name type="scientific">Alistipes onderdonkii</name>
    <dbReference type="NCBI Taxonomy" id="328813"/>
    <lineage>
        <taxon>Bacteria</taxon>
        <taxon>Pseudomonadati</taxon>
        <taxon>Bacteroidota</taxon>
        <taxon>Bacteroidia</taxon>
        <taxon>Bacteroidales</taxon>
        <taxon>Rikenellaceae</taxon>
        <taxon>Alistipes</taxon>
    </lineage>
</organism>
<dbReference type="PANTHER" id="PTHR12121">
    <property type="entry name" value="CARBON CATABOLITE REPRESSOR PROTEIN 4"/>
    <property type="match status" value="1"/>
</dbReference>
<dbReference type="eggNOG" id="COG3568">
    <property type="taxonomic scope" value="Bacteria"/>
</dbReference>
<evidence type="ECO:0000313" key="2">
    <source>
        <dbReference type="EMBL" id="OUN03772.1"/>
    </source>
</evidence>
<dbReference type="InterPro" id="IPR036691">
    <property type="entry name" value="Endo/exonu/phosph_ase_sf"/>
</dbReference>
<dbReference type="PANTHER" id="PTHR12121:SF36">
    <property type="entry name" value="ENDONUCLEASE_EXONUCLEASE_PHOSPHATASE DOMAIN-CONTAINING PROTEIN"/>
    <property type="match status" value="1"/>
</dbReference>